<dbReference type="UniPathway" id="UPA00219"/>
<dbReference type="Pfam" id="PF08245">
    <property type="entry name" value="Mur_ligase_M"/>
    <property type="match status" value="1"/>
</dbReference>
<accession>A0A437QEU7</accession>
<protein>
    <recommendedName>
        <fullName evidence="7">UDP-N-acetylmuramoyl-L-alanyl-D-glutamate--2,6-diaminopimelate ligase</fullName>
        <ecNumber evidence="7">6.3.2.13</ecNumber>
    </recommendedName>
    <alternativeName>
        <fullName evidence="7">Meso-A2pm-adding enzyme</fullName>
    </alternativeName>
    <alternativeName>
        <fullName evidence="7">Meso-diaminopimelate-adding enzyme</fullName>
    </alternativeName>
    <alternativeName>
        <fullName evidence="7">UDP-MurNAc-L-Ala-D-Glu:meso-diaminopimelate ligase</fullName>
    </alternativeName>
    <alternativeName>
        <fullName evidence="7">UDP-MurNAc-tripeptide synthetase</fullName>
    </alternativeName>
    <alternativeName>
        <fullName evidence="7">UDP-N-acetylmuramyl-tripeptide synthetase</fullName>
    </alternativeName>
</protein>
<dbReference type="InterPro" id="IPR005761">
    <property type="entry name" value="UDP-N-AcMur-Glu-dNH2Pim_ligase"/>
</dbReference>
<feature type="binding site" evidence="7">
    <location>
        <position position="204"/>
    </location>
    <ligand>
        <name>UDP-N-acetyl-alpha-D-muramoyl-L-alanyl-D-glutamate</name>
        <dbReference type="ChEBI" id="CHEBI:83900"/>
    </ligand>
</feature>
<comment type="subcellular location">
    <subcellularLocation>
        <location evidence="7 8">Cytoplasm</location>
    </subcellularLocation>
</comment>
<evidence type="ECO:0000259" key="10">
    <source>
        <dbReference type="Pfam" id="PF02875"/>
    </source>
</evidence>
<dbReference type="InterPro" id="IPR035911">
    <property type="entry name" value="MurE/MurF_N"/>
</dbReference>
<feature type="domain" description="Mur ligase N-terminal catalytic" evidence="9">
    <location>
        <begin position="41"/>
        <end position="83"/>
    </location>
</feature>
<feature type="binding site" evidence="7">
    <location>
        <begin position="171"/>
        <end position="172"/>
    </location>
    <ligand>
        <name>UDP-N-acetyl-alpha-D-muramoyl-L-alanyl-D-glutamate</name>
        <dbReference type="ChEBI" id="CHEBI:83900"/>
    </ligand>
</feature>
<dbReference type="GO" id="GO:0005524">
    <property type="term" value="F:ATP binding"/>
    <property type="evidence" value="ECO:0007669"/>
    <property type="project" value="UniProtKB-UniRule"/>
</dbReference>
<dbReference type="GO" id="GO:0005737">
    <property type="term" value="C:cytoplasm"/>
    <property type="evidence" value="ECO:0007669"/>
    <property type="project" value="UniProtKB-SubCell"/>
</dbReference>
<feature type="binding site" evidence="7">
    <location>
        <begin position="426"/>
        <end position="429"/>
    </location>
    <ligand>
        <name>meso-2,6-diaminopimelate</name>
        <dbReference type="ChEBI" id="CHEBI:57791"/>
    </ligand>
</feature>
<dbReference type="EC" id="6.3.2.13" evidence="7"/>
<evidence type="ECO:0000313" key="12">
    <source>
        <dbReference type="EMBL" id="RVU33098.1"/>
    </source>
</evidence>
<dbReference type="EMBL" id="SACS01000027">
    <property type="protein sequence ID" value="RVU33098.1"/>
    <property type="molecule type" value="Genomic_DNA"/>
</dbReference>
<dbReference type="GO" id="GO:0000287">
    <property type="term" value="F:magnesium ion binding"/>
    <property type="evidence" value="ECO:0007669"/>
    <property type="project" value="UniProtKB-UniRule"/>
</dbReference>
<comment type="caution">
    <text evidence="7">Lacks conserved residue(s) required for the propagation of feature annotation.</text>
</comment>
<keyword evidence="4 7" id="KW-0573">Peptidoglycan synthesis</keyword>
<feature type="binding site" evidence="7">
    <location>
        <position position="477"/>
    </location>
    <ligand>
        <name>meso-2,6-diaminopimelate</name>
        <dbReference type="ChEBI" id="CHEBI:57791"/>
    </ligand>
</feature>
<keyword evidence="7" id="KW-0067">ATP-binding</keyword>
<dbReference type="GO" id="GO:0051301">
    <property type="term" value="P:cell division"/>
    <property type="evidence" value="ECO:0007669"/>
    <property type="project" value="UniProtKB-KW"/>
</dbReference>
<keyword evidence="5 7" id="KW-0131">Cell cycle</keyword>
<dbReference type="NCBIfam" id="TIGR01085">
    <property type="entry name" value="murE"/>
    <property type="match status" value="1"/>
</dbReference>
<organism evidence="12 13">
    <name type="scientific">Rheinheimera riviphila</name>
    <dbReference type="NCBI Taxonomy" id="1834037"/>
    <lineage>
        <taxon>Bacteria</taxon>
        <taxon>Pseudomonadati</taxon>
        <taxon>Pseudomonadota</taxon>
        <taxon>Gammaproteobacteria</taxon>
        <taxon>Chromatiales</taxon>
        <taxon>Chromatiaceae</taxon>
        <taxon>Rheinheimera</taxon>
    </lineage>
</organism>
<feature type="binding site" evidence="7">
    <location>
        <position position="198"/>
    </location>
    <ligand>
        <name>UDP-N-acetyl-alpha-D-muramoyl-L-alanyl-D-glutamate</name>
        <dbReference type="ChEBI" id="CHEBI:83900"/>
    </ligand>
</feature>
<feature type="binding site" evidence="7">
    <location>
        <begin position="129"/>
        <end position="135"/>
    </location>
    <ligand>
        <name>ATP</name>
        <dbReference type="ChEBI" id="CHEBI:30616"/>
    </ligand>
</feature>
<dbReference type="InterPro" id="IPR013221">
    <property type="entry name" value="Mur_ligase_cen"/>
</dbReference>
<dbReference type="HAMAP" id="MF_00208">
    <property type="entry name" value="MurE"/>
    <property type="match status" value="1"/>
</dbReference>
<comment type="pathway">
    <text evidence="7 8">Cell wall biogenesis; peptidoglycan biosynthesis.</text>
</comment>
<dbReference type="Gene3D" id="3.40.1190.10">
    <property type="entry name" value="Mur-like, catalytic domain"/>
    <property type="match status" value="1"/>
</dbReference>
<keyword evidence="13" id="KW-1185">Reference proteome</keyword>
<keyword evidence="3 7" id="KW-0133">Cell shape</keyword>
<evidence type="ECO:0000259" key="9">
    <source>
        <dbReference type="Pfam" id="PF01225"/>
    </source>
</evidence>
<comment type="caution">
    <text evidence="12">The sequence shown here is derived from an EMBL/GenBank/DDBJ whole genome shotgun (WGS) entry which is preliminary data.</text>
</comment>
<comment type="PTM">
    <text evidence="7">Carboxylation is probably crucial for Mg(2+) binding and, consequently, for the gamma-phosphate positioning of ATP.</text>
</comment>
<dbReference type="SUPFAM" id="SSF53623">
    <property type="entry name" value="MurD-like peptide ligases, catalytic domain"/>
    <property type="match status" value="1"/>
</dbReference>
<evidence type="ECO:0000256" key="7">
    <source>
        <dbReference type="HAMAP-Rule" id="MF_00208"/>
    </source>
</evidence>
<dbReference type="SUPFAM" id="SSF53244">
    <property type="entry name" value="MurD-like peptide ligases, peptide-binding domain"/>
    <property type="match status" value="1"/>
</dbReference>
<dbReference type="PANTHER" id="PTHR23135:SF4">
    <property type="entry name" value="UDP-N-ACETYLMURAMOYL-L-ALANYL-D-GLUTAMATE--2,6-DIAMINOPIMELATE LIGASE MURE HOMOLOG, CHLOROPLASTIC"/>
    <property type="match status" value="1"/>
</dbReference>
<keyword evidence="7" id="KW-0963">Cytoplasm</keyword>
<feature type="short sequence motif" description="Meso-diaminopimelate recognition motif" evidence="7">
    <location>
        <begin position="426"/>
        <end position="429"/>
    </location>
</feature>
<sequence>MQVNRLEPRLEAWLSPFKATVEGQSLCALENRPEILPGAQLCINSKQLKDGDIFLALPGITCHGNQFIHAALQQGAALVITDQLLPAQNDLQYDPRVLLWPDLAAVLPAVVSRFYLEAASQLKLVGITGTNGKSSTAIFVNQLSRLLGERAAVIGTLGFGEFPTFTPLQNTTPHLVDLHKIFSGMRAAGCQLVAMEVSSHALVQERVAGLDFAVAVFTNLSHDHLDYHGTMQAYFEAKAMLFQPELAKAAVINVSDEYGKKLAASTPLQTLAYGRLADCQGFTRYLGYDQLQTDGHGFRCQLHSHLGHFQLHIPLLAEFNVQNVLAAMGAQLLLGHGLSDIIKAVSRLVAVPGRMEQLQFPDEISVVIDYAHTPDALQQSLVALRQQSRGRLWCVFGCGGDRDKAKRPVMGRIAEQYADHVIITADNPRTEAVIDICNDIAAGMVTGANCQIETDRESAIKLALIEAHAGDMILVAGKGHESYQVIGSTVRDYDERKFINSLLAEMCR</sequence>
<dbReference type="NCBIfam" id="NF001126">
    <property type="entry name" value="PRK00139.1-4"/>
    <property type="match status" value="1"/>
</dbReference>
<dbReference type="InterPro" id="IPR004101">
    <property type="entry name" value="Mur_ligase_C"/>
</dbReference>
<evidence type="ECO:0000259" key="11">
    <source>
        <dbReference type="Pfam" id="PF08245"/>
    </source>
</evidence>
<dbReference type="Proteomes" id="UP000283077">
    <property type="component" value="Unassembled WGS sequence"/>
</dbReference>
<evidence type="ECO:0000256" key="5">
    <source>
        <dbReference type="ARBA" id="ARBA00023306"/>
    </source>
</evidence>
<dbReference type="InterPro" id="IPR000713">
    <property type="entry name" value="Mur_ligase_N"/>
</dbReference>
<comment type="catalytic activity">
    <reaction evidence="7">
        <text>UDP-N-acetyl-alpha-D-muramoyl-L-alanyl-D-glutamate + meso-2,6-diaminopimelate + ATP = UDP-N-acetyl-alpha-D-muramoyl-L-alanyl-gamma-D-glutamyl-meso-2,6-diaminopimelate + ADP + phosphate + H(+)</text>
        <dbReference type="Rhea" id="RHEA:23676"/>
        <dbReference type="ChEBI" id="CHEBI:15378"/>
        <dbReference type="ChEBI" id="CHEBI:30616"/>
        <dbReference type="ChEBI" id="CHEBI:43474"/>
        <dbReference type="ChEBI" id="CHEBI:57791"/>
        <dbReference type="ChEBI" id="CHEBI:83900"/>
        <dbReference type="ChEBI" id="CHEBI:83905"/>
        <dbReference type="ChEBI" id="CHEBI:456216"/>
        <dbReference type="EC" id="6.3.2.13"/>
    </reaction>
</comment>
<dbReference type="Pfam" id="PF02875">
    <property type="entry name" value="Mur_ligase_C"/>
    <property type="match status" value="1"/>
</dbReference>
<dbReference type="NCBIfam" id="NF001124">
    <property type="entry name" value="PRK00139.1-2"/>
    <property type="match status" value="1"/>
</dbReference>
<gene>
    <name evidence="7" type="primary">murE</name>
    <name evidence="12" type="ORF">EOE67_18250</name>
</gene>
<dbReference type="Pfam" id="PF01225">
    <property type="entry name" value="Mur_ligase"/>
    <property type="match status" value="1"/>
</dbReference>
<feature type="modified residue" description="N6-carboxylysine" evidence="7">
    <location>
        <position position="238"/>
    </location>
</feature>
<dbReference type="InterPro" id="IPR036565">
    <property type="entry name" value="Mur-like_cat_sf"/>
</dbReference>
<dbReference type="GO" id="GO:0071555">
    <property type="term" value="P:cell wall organization"/>
    <property type="evidence" value="ECO:0007669"/>
    <property type="project" value="UniProtKB-KW"/>
</dbReference>
<dbReference type="GO" id="GO:0009252">
    <property type="term" value="P:peptidoglycan biosynthetic process"/>
    <property type="evidence" value="ECO:0007669"/>
    <property type="project" value="UniProtKB-UniRule"/>
</dbReference>
<comment type="function">
    <text evidence="7">Catalyzes the addition of meso-diaminopimelic acid to the nucleotide precursor UDP-N-acetylmuramoyl-L-alanyl-D-glutamate (UMAG) in the biosynthesis of bacterial cell-wall peptidoglycan.</text>
</comment>
<feature type="binding site" evidence="7">
    <location>
        <position position="402"/>
    </location>
    <ligand>
        <name>meso-2,6-diaminopimelate</name>
        <dbReference type="ChEBI" id="CHEBI:57791"/>
    </ligand>
</feature>
<keyword evidence="2 7" id="KW-0132">Cell division</keyword>
<evidence type="ECO:0000256" key="1">
    <source>
        <dbReference type="ARBA" id="ARBA00005898"/>
    </source>
</evidence>
<dbReference type="OrthoDB" id="9800958at2"/>
<feature type="binding site" evidence="7">
    <location>
        <position position="170"/>
    </location>
    <ligand>
        <name>UDP-N-acetyl-alpha-D-muramoyl-L-alanyl-D-glutamate</name>
        <dbReference type="ChEBI" id="CHEBI:83900"/>
    </ligand>
</feature>
<comment type="similarity">
    <text evidence="1 7">Belongs to the MurCDEF family. MurE subfamily.</text>
</comment>
<dbReference type="AlphaFoldDB" id="A0A437QEU7"/>
<evidence type="ECO:0000256" key="6">
    <source>
        <dbReference type="ARBA" id="ARBA00023316"/>
    </source>
</evidence>
<evidence type="ECO:0000256" key="2">
    <source>
        <dbReference type="ARBA" id="ARBA00022618"/>
    </source>
</evidence>
<dbReference type="SUPFAM" id="SSF63418">
    <property type="entry name" value="MurE/MurF N-terminal domain"/>
    <property type="match status" value="1"/>
</dbReference>
<keyword evidence="7" id="KW-0460">Magnesium</keyword>
<dbReference type="GO" id="GO:0008360">
    <property type="term" value="P:regulation of cell shape"/>
    <property type="evidence" value="ECO:0007669"/>
    <property type="project" value="UniProtKB-KW"/>
</dbReference>
<keyword evidence="7 12" id="KW-0436">Ligase</keyword>
<evidence type="ECO:0000256" key="3">
    <source>
        <dbReference type="ARBA" id="ARBA00022960"/>
    </source>
</evidence>
<keyword evidence="7" id="KW-0547">Nucleotide-binding</keyword>
<dbReference type="Gene3D" id="3.90.190.20">
    <property type="entry name" value="Mur ligase, C-terminal domain"/>
    <property type="match status" value="1"/>
</dbReference>
<dbReference type="Gene3D" id="3.40.1390.10">
    <property type="entry name" value="MurE/MurF, N-terminal domain"/>
    <property type="match status" value="1"/>
</dbReference>
<keyword evidence="6 7" id="KW-0961">Cell wall biogenesis/degradation</keyword>
<comment type="cofactor">
    <cofactor evidence="7">
        <name>Mg(2+)</name>
        <dbReference type="ChEBI" id="CHEBI:18420"/>
    </cofactor>
</comment>
<feature type="binding site" evidence="7">
    <location>
        <position position="45"/>
    </location>
    <ligand>
        <name>UDP-N-acetyl-alpha-D-muramoyl-L-alanyl-D-glutamate</name>
        <dbReference type="ChEBI" id="CHEBI:83900"/>
    </ligand>
</feature>
<feature type="binding site" evidence="7">
    <location>
        <position position="206"/>
    </location>
    <ligand>
        <name>UDP-N-acetyl-alpha-D-muramoyl-L-alanyl-D-glutamate</name>
        <dbReference type="ChEBI" id="CHEBI:83900"/>
    </ligand>
</feature>
<evidence type="ECO:0000256" key="4">
    <source>
        <dbReference type="ARBA" id="ARBA00022984"/>
    </source>
</evidence>
<feature type="domain" description="Mur ligase C-terminal" evidence="10">
    <location>
        <begin position="353"/>
        <end position="479"/>
    </location>
</feature>
<dbReference type="InterPro" id="IPR036615">
    <property type="entry name" value="Mur_ligase_C_dom_sf"/>
</dbReference>
<feature type="domain" description="Mur ligase central" evidence="11">
    <location>
        <begin position="127"/>
        <end position="330"/>
    </location>
</feature>
<dbReference type="PANTHER" id="PTHR23135">
    <property type="entry name" value="MUR LIGASE FAMILY MEMBER"/>
    <property type="match status" value="1"/>
</dbReference>
<dbReference type="RefSeq" id="WP_127700764.1">
    <property type="nucleotide sequence ID" value="NZ_SACS01000027.1"/>
</dbReference>
<evidence type="ECO:0000256" key="8">
    <source>
        <dbReference type="RuleBase" id="RU004135"/>
    </source>
</evidence>
<dbReference type="GO" id="GO:0008765">
    <property type="term" value="F:UDP-N-acetylmuramoylalanyl-D-glutamate-2,6-diaminopimelate ligase activity"/>
    <property type="evidence" value="ECO:0007669"/>
    <property type="project" value="UniProtKB-UniRule"/>
</dbReference>
<proteinExistence type="inferred from homology"/>
<feature type="binding site" evidence="7">
    <location>
        <position position="481"/>
    </location>
    <ligand>
        <name>meso-2,6-diaminopimelate</name>
        <dbReference type="ChEBI" id="CHEBI:57791"/>
    </ligand>
</feature>
<evidence type="ECO:0000313" key="13">
    <source>
        <dbReference type="Proteomes" id="UP000283077"/>
    </source>
</evidence>
<name>A0A437QEU7_9GAMM</name>
<reference evidence="12 13" key="1">
    <citation type="submission" date="2019-01" db="EMBL/GenBank/DDBJ databases">
        <authorList>
            <person name="Chen W.-M."/>
        </authorList>
    </citation>
    <scope>NUCLEOTIDE SEQUENCE [LARGE SCALE GENOMIC DNA]</scope>
    <source>
        <strain evidence="12 13">KYPC3</strain>
    </source>
</reference>